<evidence type="ECO:0000313" key="15">
    <source>
        <dbReference type="EMBL" id="RHZ95469.1"/>
    </source>
</evidence>
<dbReference type="EC" id="2.7.13.3" evidence="3"/>
<dbReference type="SUPFAM" id="SSF55874">
    <property type="entry name" value="ATPase domain of HSP90 chaperone/DNA topoisomerase II/histidine kinase"/>
    <property type="match status" value="1"/>
</dbReference>
<evidence type="ECO:0000259" key="13">
    <source>
        <dbReference type="PROSITE" id="PS50109"/>
    </source>
</evidence>
<feature type="transmembrane region" description="Helical" evidence="12">
    <location>
        <begin position="154"/>
        <end position="177"/>
    </location>
</feature>
<dbReference type="PROSITE" id="PS50109">
    <property type="entry name" value="HIS_KIN"/>
    <property type="match status" value="1"/>
</dbReference>
<dbReference type="Gene3D" id="1.10.287.130">
    <property type="match status" value="1"/>
</dbReference>
<dbReference type="InterPro" id="IPR003594">
    <property type="entry name" value="HATPase_dom"/>
</dbReference>
<comment type="subcellular location">
    <subcellularLocation>
        <location evidence="2">Membrane</location>
        <topology evidence="2">Multi-pass membrane protein</topology>
    </subcellularLocation>
</comment>
<feature type="domain" description="HAMP" evidence="14">
    <location>
        <begin position="178"/>
        <end position="229"/>
    </location>
</feature>
<keyword evidence="6 12" id="KW-0812">Transmembrane</keyword>
<evidence type="ECO:0000256" key="2">
    <source>
        <dbReference type="ARBA" id="ARBA00004141"/>
    </source>
</evidence>
<keyword evidence="7" id="KW-0547">Nucleotide-binding</keyword>
<dbReference type="InterPro" id="IPR036890">
    <property type="entry name" value="HATPase_C_sf"/>
</dbReference>
<dbReference type="SMART" id="SM00388">
    <property type="entry name" value="HisKA"/>
    <property type="match status" value="1"/>
</dbReference>
<dbReference type="PROSITE" id="PS50885">
    <property type="entry name" value="HAMP"/>
    <property type="match status" value="1"/>
</dbReference>
<evidence type="ECO:0000256" key="7">
    <source>
        <dbReference type="ARBA" id="ARBA00022741"/>
    </source>
</evidence>
<organism evidence="15 16">
    <name type="scientific">Cereibacter sphaeroides</name>
    <name type="common">Rhodobacter sphaeroides</name>
    <dbReference type="NCBI Taxonomy" id="1063"/>
    <lineage>
        <taxon>Bacteria</taxon>
        <taxon>Pseudomonadati</taxon>
        <taxon>Pseudomonadota</taxon>
        <taxon>Alphaproteobacteria</taxon>
        <taxon>Rhodobacterales</taxon>
        <taxon>Paracoccaceae</taxon>
        <taxon>Cereibacter</taxon>
    </lineage>
</organism>
<evidence type="ECO:0000256" key="1">
    <source>
        <dbReference type="ARBA" id="ARBA00000085"/>
    </source>
</evidence>
<keyword evidence="8" id="KW-0418">Kinase</keyword>
<keyword evidence="10 12" id="KW-1133">Transmembrane helix</keyword>
<dbReference type="InterPro" id="IPR003661">
    <property type="entry name" value="HisK_dim/P_dom"/>
</dbReference>
<reference evidence="15 16" key="1">
    <citation type="submission" date="2018-08" db="EMBL/GenBank/DDBJ databases">
        <title>Draft genome sequence of Rhodobacter sphaeroides FY.</title>
        <authorList>
            <person name="Rayyan A."/>
            <person name="Meyer T.E."/>
            <person name="Kyndt J.A."/>
        </authorList>
    </citation>
    <scope>NUCLEOTIDE SEQUENCE [LARGE SCALE GENOMIC DNA]</scope>
    <source>
        <strain evidence="15 16">FY</strain>
    </source>
</reference>
<dbReference type="Pfam" id="PF00512">
    <property type="entry name" value="HisKA"/>
    <property type="match status" value="1"/>
</dbReference>
<dbReference type="EMBL" id="QWGP01000008">
    <property type="protein sequence ID" value="RHZ95469.1"/>
    <property type="molecule type" value="Genomic_DNA"/>
</dbReference>
<keyword evidence="12" id="KW-0472">Membrane</keyword>
<keyword evidence="11" id="KW-0902">Two-component regulatory system</keyword>
<gene>
    <name evidence="15" type="ORF">D1114_09745</name>
</gene>
<evidence type="ECO:0000313" key="16">
    <source>
        <dbReference type="Proteomes" id="UP000266305"/>
    </source>
</evidence>
<dbReference type="PANTHER" id="PTHR45436">
    <property type="entry name" value="SENSOR HISTIDINE KINASE YKOH"/>
    <property type="match status" value="1"/>
</dbReference>
<dbReference type="Gene3D" id="3.30.565.10">
    <property type="entry name" value="Histidine kinase-like ATPase, C-terminal domain"/>
    <property type="match status" value="1"/>
</dbReference>
<evidence type="ECO:0000259" key="14">
    <source>
        <dbReference type="PROSITE" id="PS50885"/>
    </source>
</evidence>
<evidence type="ECO:0000256" key="4">
    <source>
        <dbReference type="ARBA" id="ARBA00022553"/>
    </source>
</evidence>
<dbReference type="SMART" id="SM00387">
    <property type="entry name" value="HATPase_c"/>
    <property type="match status" value="1"/>
</dbReference>
<proteinExistence type="predicted"/>
<evidence type="ECO:0000256" key="8">
    <source>
        <dbReference type="ARBA" id="ARBA00022777"/>
    </source>
</evidence>
<evidence type="ECO:0000256" key="9">
    <source>
        <dbReference type="ARBA" id="ARBA00022840"/>
    </source>
</evidence>
<dbReference type="InterPro" id="IPR005467">
    <property type="entry name" value="His_kinase_dom"/>
</dbReference>
<comment type="catalytic activity">
    <reaction evidence="1">
        <text>ATP + protein L-histidine = ADP + protein N-phospho-L-histidine.</text>
        <dbReference type="EC" id="2.7.13.3"/>
    </reaction>
</comment>
<dbReference type="Proteomes" id="UP000266305">
    <property type="component" value="Unassembled WGS sequence"/>
</dbReference>
<keyword evidence="5" id="KW-0808">Transferase</keyword>
<dbReference type="InterPro" id="IPR003660">
    <property type="entry name" value="HAMP_dom"/>
</dbReference>
<keyword evidence="9" id="KW-0067">ATP-binding</keyword>
<dbReference type="AlphaFoldDB" id="A0AAX1ULK4"/>
<dbReference type="GO" id="GO:0005524">
    <property type="term" value="F:ATP binding"/>
    <property type="evidence" value="ECO:0007669"/>
    <property type="project" value="UniProtKB-KW"/>
</dbReference>
<evidence type="ECO:0000256" key="6">
    <source>
        <dbReference type="ARBA" id="ARBA00022692"/>
    </source>
</evidence>
<dbReference type="Pfam" id="PF02518">
    <property type="entry name" value="HATPase_c"/>
    <property type="match status" value="1"/>
</dbReference>
<dbReference type="CDD" id="cd00075">
    <property type="entry name" value="HATPase"/>
    <property type="match status" value="1"/>
</dbReference>
<dbReference type="InterPro" id="IPR050428">
    <property type="entry name" value="TCS_sensor_his_kinase"/>
</dbReference>
<dbReference type="GO" id="GO:0005886">
    <property type="term" value="C:plasma membrane"/>
    <property type="evidence" value="ECO:0007669"/>
    <property type="project" value="TreeGrafter"/>
</dbReference>
<accession>A0AAX1ULK4</accession>
<dbReference type="RefSeq" id="WP_119000021.1">
    <property type="nucleotide sequence ID" value="NZ_QWGP01000008.1"/>
</dbReference>
<dbReference type="InterPro" id="IPR013727">
    <property type="entry name" value="2CSK_N"/>
</dbReference>
<dbReference type="InterPro" id="IPR036097">
    <property type="entry name" value="HisK_dim/P_sf"/>
</dbReference>
<dbReference type="SUPFAM" id="SSF47384">
    <property type="entry name" value="Homodimeric domain of signal transducing histidine kinase"/>
    <property type="match status" value="1"/>
</dbReference>
<evidence type="ECO:0000256" key="3">
    <source>
        <dbReference type="ARBA" id="ARBA00012438"/>
    </source>
</evidence>
<keyword evidence="4" id="KW-0597">Phosphoprotein</keyword>
<feature type="domain" description="Histidine kinase" evidence="13">
    <location>
        <begin position="237"/>
        <end position="448"/>
    </location>
</feature>
<evidence type="ECO:0000256" key="10">
    <source>
        <dbReference type="ARBA" id="ARBA00022989"/>
    </source>
</evidence>
<name>A0AAX1ULK4_CERSP</name>
<comment type="caution">
    <text evidence="15">The sequence shown here is derived from an EMBL/GenBank/DDBJ whole genome shotgun (WGS) entry which is preliminary data.</text>
</comment>
<dbReference type="PANTHER" id="PTHR45436:SF14">
    <property type="entry name" value="SENSOR PROTEIN QSEC"/>
    <property type="match status" value="1"/>
</dbReference>
<evidence type="ECO:0000256" key="5">
    <source>
        <dbReference type="ARBA" id="ARBA00022679"/>
    </source>
</evidence>
<dbReference type="Pfam" id="PF08521">
    <property type="entry name" value="2CSK_N"/>
    <property type="match status" value="1"/>
</dbReference>
<evidence type="ECO:0000256" key="12">
    <source>
        <dbReference type="SAM" id="Phobius"/>
    </source>
</evidence>
<dbReference type="GO" id="GO:0000155">
    <property type="term" value="F:phosphorelay sensor kinase activity"/>
    <property type="evidence" value="ECO:0007669"/>
    <property type="project" value="InterPro"/>
</dbReference>
<dbReference type="CDD" id="cd00082">
    <property type="entry name" value="HisKA"/>
    <property type="match status" value="1"/>
</dbReference>
<evidence type="ECO:0000256" key="11">
    <source>
        <dbReference type="ARBA" id="ARBA00023012"/>
    </source>
</evidence>
<protein>
    <recommendedName>
        <fullName evidence="3">histidine kinase</fullName>
        <ecNumber evidence="3">2.7.13.3</ecNumber>
    </recommendedName>
</protein>
<sequence length="450" mass="48393">MSSIQRRLFLVLLAATGAIWLSAALWVHSSTRTELNRMLDNRLAEAARMVGSLVDGDGLPLDTAMQMAAPALPGDTAHGYAHQLSCQVWGLDGTRIAASSQAPAEALSTVPQGFSEHAAEGIVWRVYTHVDEARGIRVMVGDSLRMRERLLHDMVLGLMWPALVVLPLLAGAIWLSLRSGLAPLRRITRELAHRGADDLSPLHASAPGEVAPVVEALNGLFRRVQAARQHEQDFTAYAAHELKTPLAGLKMQAEVARRAPDAATRDHALAQIRRAVDRSDRLVHQLLDMAAVDQGAAESPPRPLGRIGAEVLELTLPAARARDVRLTLDCAPALADRPQRDPALLVVALRNLVENAVHASAVGGRVELAFRPDGAGWRAEIRDEGPGIPREIRGRITERFYRGPTGGEGSGLGLAIVEAAARRLGAQFALRPQSPRGEVATLLFPASDLA</sequence>